<feature type="transmembrane region" description="Helical" evidence="10">
    <location>
        <begin position="508"/>
        <end position="526"/>
    </location>
</feature>
<dbReference type="GO" id="GO:0015031">
    <property type="term" value="P:protein transport"/>
    <property type="evidence" value="ECO:0007669"/>
    <property type="project" value="UniProtKB-KW"/>
</dbReference>
<feature type="transmembrane region" description="Helical" evidence="10">
    <location>
        <begin position="1031"/>
        <end position="1051"/>
    </location>
</feature>
<comment type="subcellular location">
    <subcellularLocation>
        <location evidence="1">Membrane</location>
        <topology evidence="1">Multi-pass membrane protein</topology>
    </subcellularLocation>
</comment>
<feature type="compositionally biased region" description="Low complexity" evidence="9">
    <location>
        <begin position="137"/>
        <end position="156"/>
    </location>
</feature>
<feature type="transmembrane region" description="Helical" evidence="10">
    <location>
        <begin position="798"/>
        <end position="820"/>
    </location>
</feature>
<keyword evidence="8 10" id="KW-0472">Membrane</keyword>
<evidence type="ECO:0000256" key="9">
    <source>
        <dbReference type="SAM" id="MobiDB-lite"/>
    </source>
</evidence>
<feature type="transmembrane region" description="Helical" evidence="10">
    <location>
        <begin position="952"/>
        <end position="973"/>
    </location>
</feature>
<gene>
    <name evidence="11" type="ORF">BCV69DRAFT_191981</name>
</gene>
<feature type="region of interest" description="Disordered" evidence="9">
    <location>
        <begin position="1"/>
        <end position="157"/>
    </location>
</feature>
<feature type="transmembrane region" description="Helical" evidence="10">
    <location>
        <begin position="772"/>
        <end position="792"/>
    </location>
</feature>
<dbReference type="NCBIfam" id="TIGR00728">
    <property type="entry name" value="OPT_sfam"/>
    <property type="match status" value="1"/>
</dbReference>
<accession>A0A316U5N1</accession>
<keyword evidence="5" id="KW-0571">Peptide transport</keyword>
<dbReference type="NCBIfam" id="TIGR00727">
    <property type="entry name" value="ISP4_OPT"/>
    <property type="match status" value="1"/>
</dbReference>
<keyword evidence="3" id="KW-0813">Transport</keyword>
<evidence type="ECO:0000256" key="3">
    <source>
        <dbReference type="ARBA" id="ARBA00022448"/>
    </source>
</evidence>
<feature type="transmembrane region" description="Helical" evidence="10">
    <location>
        <begin position="880"/>
        <end position="899"/>
    </location>
</feature>
<dbReference type="GeneID" id="37011360"/>
<proteinExistence type="inferred from homology"/>
<evidence type="ECO:0000256" key="1">
    <source>
        <dbReference type="ARBA" id="ARBA00004141"/>
    </source>
</evidence>
<evidence type="ECO:0000256" key="8">
    <source>
        <dbReference type="ARBA" id="ARBA00023136"/>
    </source>
</evidence>
<feature type="transmembrane region" description="Helical" evidence="10">
    <location>
        <begin position="719"/>
        <end position="738"/>
    </location>
</feature>
<feature type="transmembrane region" description="Helical" evidence="10">
    <location>
        <begin position="571"/>
        <end position="604"/>
    </location>
</feature>
<name>A0A316U5N1_9BASI</name>
<sequence>MDGARPTTASRGRRPMTGAQSRPFTGRPGTAVNGGGGSGRPVTRGAGAGAQEQGNAEEHHWQAEHSTAGAGGGHQGEWNPAYQPQEGHQEEEEDYYESEDEDVFAFLPPDLGPAPAIVTSNDPQPFADASTHRTLEEQPAAGSAAPPSASQSEDPAYYFDETTGAVYDSQGRLVQLPSGFDPSQARGYTPTTSQNPALATGQYMEPQMPPPAAGSSHAVRISLDRKSSNTSSYARPEFSQVNSFNSYPPPPRNLLDDVEHLRSREGRRPSGTGHSHRDIGFSASGVPMTDGPSGTSILRQRTNRLGSEGAAGAGFSPTASSIKLGMDPKFDRYSSDLGPGLENAHEIDVGMDTHVIGPRGIKMVELEPEGDEDSPYPEVRASVSNVDDTDIPANTVRMWVLGIVLMTLATAINDILSLRYPAPTLTALLLEVIAYPLGKLLAAILPMRTFTSPRWLGGFQWSLNPGMFNIKEHTAIVLMANIALVPAYALNTILALDSDYFYSNPKPLGWSVLLVMSSQMIGFGLAGLTRRFLVTPGSMIWPQVLVFASVFNMLHAEEDSVYDQSISRFRYFIYVSVGAFLWWFFPGYIFTALSSFSFICWIWPNNEVVNTLFGTATGIGMSFLTFDWQTISYLMSPLVVPWWAQCNIFAGSVIFLWILAPALWFSNVLNFGYMPFNSSGAFDRFGETYNVTAVLDGNRRWDEQAYASYSRLYFGTTYFIVYWCGFATFTCILVHTGLHHGKAIWRGIRGIKTEEDDVHAKLMGKYRDHPDWWYGAVFVFAVVIGIVCAEVYDTGLPIWGFLVSIFIPLIYFLPSGFIYAQTSQTIGVNLISEFIAGYAFPGQALPNMMIKLYSQVGLTQGLTYAQGFKLAHYMKLSPRMAFSVSFVAAVWSSIVHVFVNLFMRTHVSDICSPMQANSFECPSASVYYTSSIIWGIIGPERMFANGSYYSSAYWAMLIGALTPIPVFLLARRFPSSVLKIVSTPLLFAATSVSPPASGIVISSWFLLGYIFQCVIRKRNFRWWTRYNFVTSAAMDTGTIITSLVIFLCLVLPKGGTISLNWWGNSITGNTLDGQGLSRLTPPTDGFAPAPSAIPGAV</sequence>
<dbReference type="OrthoDB" id="9986677at2759"/>
<organism evidence="11 12">
    <name type="scientific">Pseudomicrostroma glucosiphilum</name>
    <dbReference type="NCBI Taxonomy" id="1684307"/>
    <lineage>
        <taxon>Eukaryota</taxon>
        <taxon>Fungi</taxon>
        <taxon>Dikarya</taxon>
        <taxon>Basidiomycota</taxon>
        <taxon>Ustilaginomycotina</taxon>
        <taxon>Exobasidiomycetes</taxon>
        <taxon>Microstromatales</taxon>
        <taxon>Microstromatales incertae sedis</taxon>
        <taxon>Pseudomicrostroma</taxon>
    </lineage>
</organism>
<feature type="transmembrane region" description="Helical" evidence="10">
    <location>
        <begin position="985"/>
        <end position="1011"/>
    </location>
</feature>
<feature type="transmembrane region" description="Helical" evidence="10">
    <location>
        <begin position="428"/>
        <end position="447"/>
    </location>
</feature>
<keyword evidence="12" id="KW-1185">Reference proteome</keyword>
<dbReference type="InterPro" id="IPR004648">
    <property type="entry name" value="Oligpept_transpt"/>
</dbReference>
<dbReference type="Proteomes" id="UP000245942">
    <property type="component" value="Unassembled WGS sequence"/>
</dbReference>
<feature type="compositionally biased region" description="Acidic residues" evidence="9">
    <location>
        <begin position="89"/>
        <end position="103"/>
    </location>
</feature>
<dbReference type="RefSeq" id="XP_025347706.1">
    <property type="nucleotide sequence ID" value="XM_025489626.1"/>
</dbReference>
<keyword evidence="6" id="KW-0653">Protein transport</keyword>
<dbReference type="PANTHER" id="PTHR22601">
    <property type="entry name" value="ISP4 LIKE PROTEIN"/>
    <property type="match status" value="1"/>
</dbReference>
<feature type="compositionally biased region" description="Basic and acidic residues" evidence="9">
    <location>
        <begin position="254"/>
        <end position="268"/>
    </location>
</feature>
<evidence type="ECO:0000256" key="7">
    <source>
        <dbReference type="ARBA" id="ARBA00022989"/>
    </source>
</evidence>
<evidence type="ECO:0000313" key="11">
    <source>
        <dbReference type="EMBL" id="PWN20546.1"/>
    </source>
</evidence>
<comment type="similarity">
    <text evidence="2">Belongs to the oligopeptide OPT transporter family.</text>
</comment>
<evidence type="ECO:0000313" key="12">
    <source>
        <dbReference type="Proteomes" id="UP000245942"/>
    </source>
</evidence>
<feature type="transmembrane region" description="Helical" evidence="10">
    <location>
        <begin position="475"/>
        <end position="496"/>
    </location>
</feature>
<protein>
    <submittedName>
        <fullName evidence="11">OPT-domain-containing protein</fullName>
    </submittedName>
</protein>
<evidence type="ECO:0000256" key="4">
    <source>
        <dbReference type="ARBA" id="ARBA00022692"/>
    </source>
</evidence>
<dbReference type="InterPro" id="IPR004813">
    <property type="entry name" value="OPT"/>
</dbReference>
<evidence type="ECO:0000256" key="10">
    <source>
        <dbReference type="SAM" id="Phobius"/>
    </source>
</evidence>
<evidence type="ECO:0000256" key="6">
    <source>
        <dbReference type="ARBA" id="ARBA00022927"/>
    </source>
</evidence>
<feature type="transmembrane region" description="Helical" evidence="10">
    <location>
        <begin position="398"/>
        <end position="416"/>
    </location>
</feature>
<feature type="transmembrane region" description="Helical" evidence="10">
    <location>
        <begin position="640"/>
        <end position="665"/>
    </location>
</feature>
<dbReference type="EMBL" id="KZ819327">
    <property type="protein sequence ID" value="PWN20546.1"/>
    <property type="molecule type" value="Genomic_DNA"/>
</dbReference>
<dbReference type="GO" id="GO:0016020">
    <property type="term" value="C:membrane"/>
    <property type="evidence" value="ECO:0007669"/>
    <property type="project" value="UniProtKB-SubCell"/>
</dbReference>
<dbReference type="GO" id="GO:0035673">
    <property type="term" value="F:oligopeptide transmembrane transporter activity"/>
    <property type="evidence" value="ECO:0007669"/>
    <property type="project" value="InterPro"/>
</dbReference>
<reference evidence="11 12" key="1">
    <citation type="journal article" date="2018" name="Mol. Biol. Evol.">
        <title>Broad Genomic Sampling Reveals a Smut Pathogenic Ancestry of the Fungal Clade Ustilaginomycotina.</title>
        <authorList>
            <person name="Kijpornyongpan T."/>
            <person name="Mondo S.J."/>
            <person name="Barry K."/>
            <person name="Sandor L."/>
            <person name="Lee J."/>
            <person name="Lipzen A."/>
            <person name="Pangilinan J."/>
            <person name="LaButti K."/>
            <person name="Hainaut M."/>
            <person name="Henrissat B."/>
            <person name="Grigoriev I.V."/>
            <person name="Spatafora J.W."/>
            <person name="Aime M.C."/>
        </authorList>
    </citation>
    <scope>NUCLEOTIDE SEQUENCE [LARGE SCALE GENOMIC DNA]</scope>
    <source>
        <strain evidence="11 12">MCA 4718</strain>
    </source>
</reference>
<keyword evidence="4 10" id="KW-0812">Transmembrane</keyword>
<feature type="compositionally biased region" description="Low complexity" evidence="9">
    <location>
        <begin position="40"/>
        <end position="54"/>
    </location>
</feature>
<dbReference type="Pfam" id="PF03169">
    <property type="entry name" value="OPT"/>
    <property type="match status" value="1"/>
</dbReference>
<feature type="transmembrane region" description="Helical" evidence="10">
    <location>
        <begin position="610"/>
        <end position="628"/>
    </location>
</feature>
<evidence type="ECO:0000256" key="5">
    <source>
        <dbReference type="ARBA" id="ARBA00022856"/>
    </source>
</evidence>
<feature type="compositionally biased region" description="Polar residues" evidence="9">
    <location>
        <begin position="228"/>
        <end position="246"/>
    </location>
</feature>
<feature type="region of interest" description="Disordered" evidence="9">
    <location>
        <begin position="225"/>
        <end position="293"/>
    </location>
</feature>
<keyword evidence="7 10" id="KW-1133">Transmembrane helix</keyword>
<dbReference type="AlphaFoldDB" id="A0A316U5N1"/>
<evidence type="ECO:0000256" key="2">
    <source>
        <dbReference type="ARBA" id="ARBA00008807"/>
    </source>
</evidence>